<dbReference type="OrthoDB" id="5840532at2759"/>
<evidence type="ECO:0000256" key="1">
    <source>
        <dbReference type="SAM" id="Phobius"/>
    </source>
</evidence>
<dbReference type="Proteomes" id="UP000708208">
    <property type="component" value="Unassembled WGS sequence"/>
</dbReference>
<name>A0A8J2KAS9_9HEXA</name>
<feature type="transmembrane region" description="Helical" evidence="1">
    <location>
        <begin position="6"/>
        <end position="27"/>
    </location>
</feature>
<gene>
    <name evidence="2" type="ORF">AFUS01_LOCUS24020</name>
</gene>
<feature type="non-terminal residue" evidence="2">
    <location>
        <position position="1"/>
    </location>
</feature>
<protein>
    <submittedName>
        <fullName evidence="2">Uncharacterized protein</fullName>
    </submittedName>
</protein>
<keyword evidence="1" id="KW-0812">Transmembrane</keyword>
<dbReference type="AlphaFoldDB" id="A0A8J2KAS9"/>
<comment type="caution">
    <text evidence="2">The sequence shown here is derived from an EMBL/GenBank/DDBJ whole genome shotgun (WGS) entry which is preliminary data.</text>
</comment>
<keyword evidence="3" id="KW-1185">Reference proteome</keyword>
<proteinExistence type="predicted"/>
<organism evidence="2 3">
    <name type="scientific">Allacma fusca</name>
    <dbReference type="NCBI Taxonomy" id="39272"/>
    <lineage>
        <taxon>Eukaryota</taxon>
        <taxon>Metazoa</taxon>
        <taxon>Ecdysozoa</taxon>
        <taxon>Arthropoda</taxon>
        <taxon>Hexapoda</taxon>
        <taxon>Collembola</taxon>
        <taxon>Symphypleona</taxon>
        <taxon>Sminthuridae</taxon>
        <taxon>Allacma</taxon>
    </lineage>
</organism>
<evidence type="ECO:0000313" key="2">
    <source>
        <dbReference type="EMBL" id="CAG7785393.1"/>
    </source>
</evidence>
<sequence>MATSTSLHVWILIPFELLYLLLLTVVVQFRSLITMLIPSQPKSIQGEIILVTGGAKGIGR</sequence>
<reference evidence="2" key="1">
    <citation type="submission" date="2021-06" db="EMBL/GenBank/DDBJ databases">
        <authorList>
            <person name="Hodson N. C."/>
            <person name="Mongue J. A."/>
            <person name="Jaron S. K."/>
        </authorList>
    </citation>
    <scope>NUCLEOTIDE SEQUENCE</scope>
</reference>
<dbReference type="EMBL" id="CAJVCH010295836">
    <property type="protein sequence ID" value="CAG7785393.1"/>
    <property type="molecule type" value="Genomic_DNA"/>
</dbReference>
<keyword evidence="1" id="KW-1133">Transmembrane helix</keyword>
<evidence type="ECO:0000313" key="3">
    <source>
        <dbReference type="Proteomes" id="UP000708208"/>
    </source>
</evidence>
<keyword evidence="1" id="KW-0472">Membrane</keyword>
<accession>A0A8J2KAS9</accession>